<comment type="similarity">
    <text evidence="1">Belongs to the helicase family.</text>
</comment>
<dbReference type="Gene3D" id="2.40.50.140">
    <property type="entry name" value="Nucleic acid-binding proteins"/>
    <property type="match status" value="1"/>
</dbReference>
<dbReference type="GO" id="GO:0000723">
    <property type="term" value="P:telomere maintenance"/>
    <property type="evidence" value="ECO:0007669"/>
    <property type="project" value="InterPro"/>
</dbReference>
<proteinExistence type="inferred from homology"/>
<evidence type="ECO:0000259" key="3">
    <source>
        <dbReference type="Pfam" id="PF05970"/>
    </source>
</evidence>
<dbReference type="GO" id="GO:0006310">
    <property type="term" value="P:DNA recombination"/>
    <property type="evidence" value="ECO:0007669"/>
    <property type="project" value="UniProtKB-KW"/>
</dbReference>
<keyword evidence="1" id="KW-0227">DNA damage</keyword>
<dbReference type="EC" id="5.6.2.3" evidence="1"/>
<dbReference type="InterPro" id="IPR010285">
    <property type="entry name" value="DNA_helicase_pif1-like_DEAD"/>
</dbReference>
<keyword evidence="1" id="KW-0233">DNA recombination</keyword>
<accession>A0A914WPG2</accession>
<keyword evidence="1" id="KW-0234">DNA repair</keyword>
<dbReference type="Proteomes" id="UP000887566">
    <property type="component" value="Unplaced"/>
</dbReference>
<dbReference type="InterPro" id="IPR027417">
    <property type="entry name" value="P-loop_NTPase"/>
</dbReference>
<feature type="region of interest" description="Disordered" evidence="2">
    <location>
        <begin position="385"/>
        <end position="414"/>
    </location>
</feature>
<name>A0A914WPG2_9BILA</name>
<keyword evidence="1" id="KW-0067">ATP-binding</keyword>
<organism evidence="4 5">
    <name type="scientific">Plectus sambesii</name>
    <dbReference type="NCBI Taxonomy" id="2011161"/>
    <lineage>
        <taxon>Eukaryota</taxon>
        <taxon>Metazoa</taxon>
        <taxon>Ecdysozoa</taxon>
        <taxon>Nematoda</taxon>
        <taxon>Chromadorea</taxon>
        <taxon>Plectida</taxon>
        <taxon>Plectina</taxon>
        <taxon>Plectoidea</taxon>
        <taxon>Plectidae</taxon>
        <taxon>Plectus</taxon>
    </lineage>
</organism>
<evidence type="ECO:0000313" key="5">
    <source>
        <dbReference type="WBParaSite" id="PSAMB.scaffold4925size13134.g25562.t1"/>
    </source>
</evidence>
<protein>
    <recommendedName>
        <fullName evidence="1">ATP-dependent DNA helicase</fullName>
        <ecNumber evidence="1">5.6.2.3</ecNumber>
    </recommendedName>
</protein>
<dbReference type="Gene3D" id="3.40.50.300">
    <property type="entry name" value="P-loop containing nucleotide triphosphate hydrolases"/>
    <property type="match status" value="1"/>
</dbReference>
<dbReference type="WBParaSite" id="PSAMB.scaffold4925size13134.g25562.t1">
    <property type="protein sequence ID" value="PSAMB.scaffold4925size13134.g25562.t1"/>
    <property type="gene ID" value="PSAMB.scaffold4925size13134.g25562"/>
</dbReference>
<dbReference type="PANTHER" id="PTHR47642">
    <property type="entry name" value="ATP-DEPENDENT DNA HELICASE"/>
    <property type="match status" value="1"/>
</dbReference>
<keyword evidence="4" id="KW-1185">Reference proteome</keyword>
<dbReference type="AlphaFoldDB" id="A0A914WPG2"/>
<evidence type="ECO:0000256" key="1">
    <source>
        <dbReference type="RuleBase" id="RU363044"/>
    </source>
</evidence>
<dbReference type="SUPFAM" id="SSF52540">
    <property type="entry name" value="P-loop containing nucleoside triphosphate hydrolases"/>
    <property type="match status" value="1"/>
</dbReference>
<dbReference type="GO" id="GO:0005524">
    <property type="term" value="F:ATP binding"/>
    <property type="evidence" value="ECO:0007669"/>
    <property type="project" value="UniProtKB-KW"/>
</dbReference>
<evidence type="ECO:0000313" key="4">
    <source>
        <dbReference type="Proteomes" id="UP000887566"/>
    </source>
</evidence>
<sequence>MKGKKFFICDEISMVGKKTFRNVHERLEQLGTMNSDGRNQLLFGGLNVILSGDFYQLPPVRDGFAFECNELFDLFEVVWLTENMRQNKEKKWCNLLDRLRLGELNDDDAKLLAERTFSKEYCDQQHAEMRLYPTLKLVQAHNEDRQRAMVESRRIFECTDIYSTMDSVAPGCQVLPDDLPADNRKAGGLLQNLEVSIGTRVMLIRNLLPTLCNGDHGYVTAFQTNAANITTAIFVKFDDEAAGEELKDGEYNNHVRIERIECDFMYKGRMIVRAQFPLMRSWSVTIRKAQDYRCQRLGGGGGGGGGGSELFALLIRKPMRNGSSYIEDAGYTSYPAITLREAWPDMAHCQWADIWPKLSLTSDSRPASWHLNSHLNPVNPNQMKKQMNKAIPAQDTPVTRSKKQQSKEKEDHADPLGLRNLFNISPLKRSTASTSTAPRTAIRNKLRMDVFSLFARFADLQPVTVTTILEGTYLIKIVELGLAVSQGVGGGPHGGREREAAPRWHRWAKVVDASACFLVQFETATELEVDVPYTVLKPSQSATGAMIVGAGVSVCQGMTGGLFLEPTVKSLAAMLEDVERQLTQQISVLRGLGINSGSYMIRVKVLTCDPLRTIVTRFKTEVSKLSVSVRDGPNPESDGIELTLWGAPARAAYAVIQLGACYKVSEVVVRIYKSAAVLYGTAGTIVTPISSICRDLRTMEPISPGQLRSLSVYCA</sequence>
<dbReference type="Pfam" id="PF05970">
    <property type="entry name" value="PIF1"/>
    <property type="match status" value="1"/>
</dbReference>
<comment type="catalytic activity">
    <reaction evidence="1">
        <text>ATP + H2O = ADP + phosphate + H(+)</text>
        <dbReference type="Rhea" id="RHEA:13065"/>
        <dbReference type="ChEBI" id="CHEBI:15377"/>
        <dbReference type="ChEBI" id="CHEBI:15378"/>
        <dbReference type="ChEBI" id="CHEBI:30616"/>
        <dbReference type="ChEBI" id="CHEBI:43474"/>
        <dbReference type="ChEBI" id="CHEBI:456216"/>
        <dbReference type="EC" id="5.6.2.3"/>
    </reaction>
</comment>
<dbReference type="GO" id="GO:0043139">
    <property type="term" value="F:5'-3' DNA helicase activity"/>
    <property type="evidence" value="ECO:0007669"/>
    <property type="project" value="UniProtKB-EC"/>
</dbReference>
<dbReference type="GO" id="GO:0016787">
    <property type="term" value="F:hydrolase activity"/>
    <property type="evidence" value="ECO:0007669"/>
    <property type="project" value="UniProtKB-KW"/>
</dbReference>
<keyword evidence="1" id="KW-0347">Helicase</keyword>
<feature type="compositionally biased region" description="Basic and acidic residues" evidence="2">
    <location>
        <begin position="405"/>
        <end position="414"/>
    </location>
</feature>
<dbReference type="InterPro" id="IPR051055">
    <property type="entry name" value="PIF1_helicase"/>
</dbReference>
<keyword evidence="1" id="KW-0547">Nucleotide-binding</keyword>
<evidence type="ECO:0000256" key="2">
    <source>
        <dbReference type="SAM" id="MobiDB-lite"/>
    </source>
</evidence>
<comment type="cofactor">
    <cofactor evidence="1">
        <name>Mg(2+)</name>
        <dbReference type="ChEBI" id="CHEBI:18420"/>
    </cofactor>
</comment>
<dbReference type="InterPro" id="IPR012340">
    <property type="entry name" value="NA-bd_OB-fold"/>
</dbReference>
<dbReference type="GO" id="GO:0006281">
    <property type="term" value="P:DNA repair"/>
    <property type="evidence" value="ECO:0007669"/>
    <property type="project" value="UniProtKB-KW"/>
</dbReference>
<keyword evidence="1" id="KW-0378">Hydrolase</keyword>
<feature type="domain" description="DNA helicase Pif1-like DEAD-box helicase" evidence="3">
    <location>
        <begin position="5"/>
        <end position="107"/>
    </location>
</feature>
<reference evidence="5" key="1">
    <citation type="submission" date="2022-11" db="UniProtKB">
        <authorList>
            <consortium name="WormBaseParasite"/>
        </authorList>
    </citation>
    <scope>IDENTIFICATION</scope>
</reference>